<dbReference type="InterPro" id="IPR022148">
    <property type="entry name" value="CopG_antitoxin"/>
</dbReference>
<accession>A0A9Q7CX46</accession>
<dbReference type="KEGG" id="poh:DPM16_01545"/>
<gene>
    <name evidence="2" type="ORF">DP176_02820</name>
    <name evidence="1" type="ORF">G6731_08385</name>
</gene>
<organism evidence="1 4">
    <name type="scientific">Polynucleobacter paneuropaeus</name>
    <dbReference type="NCBI Taxonomy" id="2527775"/>
    <lineage>
        <taxon>Bacteria</taxon>
        <taxon>Pseudomonadati</taxon>
        <taxon>Pseudomonadota</taxon>
        <taxon>Betaproteobacteria</taxon>
        <taxon>Burkholderiales</taxon>
        <taxon>Burkholderiaceae</taxon>
        <taxon>Polynucleobacter</taxon>
    </lineage>
</organism>
<sequence>MKPTIQIIPKFKTESDERKFWEQTDTTRYFDLSNFMSANFPNLKNKKVDRKLAALKKTVTSKEFG</sequence>
<dbReference type="EMBL" id="QMCH01000001">
    <property type="protein sequence ID" value="RAZ43917.1"/>
    <property type="molecule type" value="Genomic_DNA"/>
</dbReference>
<evidence type="ECO:0000313" key="3">
    <source>
        <dbReference type="Proteomes" id="UP000251072"/>
    </source>
</evidence>
<dbReference type="Pfam" id="PF12441">
    <property type="entry name" value="CopG_antitoxin"/>
    <property type="match status" value="1"/>
</dbReference>
<comment type="caution">
    <text evidence="1">The sequence shown here is derived from an EMBL/GenBank/DDBJ whole genome shotgun (WGS) entry which is preliminary data.</text>
</comment>
<evidence type="ECO:0000313" key="2">
    <source>
        <dbReference type="EMBL" id="RAZ43917.1"/>
    </source>
</evidence>
<dbReference type="OrthoDB" id="5297245at2"/>
<reference evidence="2 3" key="1">
    <citation type="submission" date="2018-06" db="EMBL/GenBank/DDBJ databases">
        <title>Genome of strain Polynucleobacter sp. FUKU-NW-11.</title>
        <authorList>
            <person name="Hahn M.W."/>
        </authorList>
    </citation>
    <scope>NUCLEOTIDE SEQUENCE [LARGE SCALE GENOMIC DNA]</scope>
    <source>
        <strain evidence="2">FUKU-NW-11</strain>
        <strain evidence="3">FUKU-NW11</strain>
    </source>
</reference>
<proteinExistence type="predicted"/>
<dbReference type="GeneID" id="66831641"/>
<dbReference type="RefSeq" id="WP_112208824.1">
    <property type="nucleotide sequence ID" value="NZ_CP030086.1"/>
</dbReference>
<name>A0A9Q7CX46_9BURK</name>
<keyword evidence="3" id="KW-1185">Reference proteome</keyword>
<evidence type="ECO:0000313" key="4">
    <source>
        <dbReference type="Proteomes" id="UP000783102"/>
    </source>
</evidence>
<dbReference type="Proteomes" id="UP000251072">
    <property type="component" value="Unassembled WGS sequence"/>
</dbReference>
<evidence type="ECO:0000313" key="1">
    <source>
        <dbReference type="EMBL" id="MBT8551968.1"/>
    </source>
</evidence>
<protein>
    <submittedName>
        <fullName evidence="1">Uncharacterized protein</fullName>
    </submittedName>
</protein>
<dbReference type="Proteomes" id="UP000783102">
    <property type="component" value="Unassembled WGS sequence"/>
</dbReference>
<dbReference type="AlphaFoldDB" id="A0A9Q7CX46"/>
<reference evidence="1" key="2">
    <citation type="journal article" date="2021" name="Genome Biol. Evol.">
        <title>Continental-Scale Gene Flow Prevents Allopatric Divergence of Pelagic Freshwater Bacteria.</title>
        <authorList>
            <person name="Hoetzinger M."/>
            <person name="Pitt A."/>
            <person name="Huemer A."/>
            <person name="Hahn M.W."/>
        </authorList>
    </citation>
    <scope>NUCLEOTIDE SEQUENCE</scope>
    <source>
        <strain evidence="1">SM1-W8</strain>
    </source>
</reference>
<dbReference type="EMBL" id="JAANEY010000001">
    <property type="protein sequence ID" value="MBT8551968.1"/>
    <property type="molecule type" value="Genomic_DNA"/>
</dbReference>